<organism evidence="14 15">
    <name type="scientific">Vibrio xiamenensis</name>
    <dbReference type="NCBI Taxonomy" id="861298"/>
    <lineage>
        <taxon>Bacteria</taxon>
        <taxon>Pseudomonadati</taxon>
        <taxon>Pseudomonadota</taxon>
        <taxon>Gammaproteobacteria</taxon>
        <taxon>Vibrionales</taxon>
        <taxon>Vibrionaceae</taxon>
        <taxon>Vibrio</taxon>
    </lineage>
</organism>
<evidence type="ECO:0000256" key="11">
    <source>
        <dbReference type="ARBA" id="ARBA00023225"/>
    </source>
</evidence>
<dbReference type="EMBL" id="FNDD01000009">
    <property type="protein sequence ID" value="SDH13953.1"/>
    <property type="molecule type" value="Genomic_DNA"/>
</dbReference>
<dbReference type="GO" id="GO:0044780">
    <property type="term" value="P:bacterial-type flagellum assembly"/>
    <property type="evidence" value="ECO:0007669"/>
    <property type="project" value="InterPro"/>
</dbReference>
<dbReference type="InterPro" id="IPR006136">
    <property type="entry name" value="FlhB"/>
</dbReference>
<comment type="similarity">
    <text evidence="2 13">Belongs to the type III secretion exporter family.</text>
</comment>
<dbReference type="OrthoDB" id="9807950at2"/>
<evidence type="ECO:0000256" key="1">
    <source>
        <dbReference type="ARBA" id="ARBA00004651"/>
    </source>
</evidence>
<keyword evidence="9 13" id="KW-1133">Transmembrane helix</keyword>
<evidence type="ECO:0000256" key="2">
    <source>
        <dbReference type="ARBA" id="ARBA00010690"/>
    </source>
</evidence>
<feature type="transmembrane region" description="Helical" evidence="13">
    <location>
        <begin position="94"/>
        <end position="119"/>
    </location>
</feature>
<evidence type="ECO:0000256" key="13">
    <source>
        <dbReference type="RuleBase" id="RU364091"/>
    </source>
</evidence>
<feature type="transmembrane region" description="Helical" evidence="13">
    <location>
        <begin position="186"/>
        <end position="208"/>
    </location>
</feature>
<evidence type="ECO:0000256" key="4">
    <source>
        <dbReference type="ARBA" id="ARBA00022448"/>
    </source>
</evidence>
<dbReference type="Gene3D" id="3.40.1690.10">
    <property type="entry name" value="secretion proteins EscU"/>
    <property type="match status" value="1"/>
</dbReference>
<dbReference type="InterPro" id="IPR029025">
    <property type="entry name" value="T3SS_substrate_exporter_C"/>
</dbReference>
<protein>
    <recommendedName>
        <fullName evidence="3 13">Flagellar biosynthetic protein FlhB</fullName>
    </recommendedName>
</protein>
<evidence type="ECO:0000256" key="12">
    <source>
        <dbReference type="ARBA" id="ARBA00025078"/>
    </source>
</evidence>
<dbReference type="NCBIfam" id="TIGR00328">
    <property type="entry name" value="flhB"/>
    <property type="match status" value="1"/>
</dbReference>
<comment type="subcellular location">
    <subcellularLocation>
        <location evidence="1">Cell membrane</location>
        <topology evidence="1">Multi-pass membrane protein</topology>
    </subcellularLocation>
</comment>
<keyword evidence="7 13" id="KW-1005">Bacterial flagellum biogenesis</keyword>
<keyword evidence="14" id="KW-0966">Cell projection</keyword>
<evidence type="ECO:0000256" key="9">
    <source>
        <dbReference type="ARBA" id="ARBA00022989"/>
    </source>
</evidence>
<keyword evidence="14" id="KW-0969">Cilium</keyword>
<dbReference type="InterPro" id="IPR006135">
    <property type="entry name" value="T3SS_substrate_exporter"/>
</dbReference>
<keyword evidence="15" id="KW-1185">Reference proteome</keyword>
<keyword evidence="5 13" id="KW-1003">Cell membrane</keyword>
<proteinExistence type="inferred from homology"/>
<dbReference type="GO" id="GO:0005886">
    <property type="term" value="C:plasma membrane"/>
    <property type="evidence" value="ECO:0007669"/>
    <property type="project" value="UniProtKB-SubCell"/>
</dbReference>
<comment type="function">
    <text evidence="12 13">Required for formation of the rod structure in the basal body of the flagellar apparatus. Together with FliI and FliH, may constitute the export apparatus of flagellin.</text>
</comment>
<dbReference type="PRINTS" id="PR00950">
    <property type="entry name" value="TYPE3IMSPROT"/>
</dbReference>
<reference evidence="14 15" key="1">
    <citation type="submission" date="2016-10" db="EMBL/GenBank/DDBJ databases">
        <authorList>
            <person name="de Groot N.N."/>
        </authorList>
    </citation>
    <scope>NUCLEOTIDE SEQUENCE [LARGE SCALE GENOMIC DNA]</scope>
    <source>
        <strain evidence="14 15">CGMCC 1.10228</strain>
    </source>
</reference>
<feature type="transmembrane region" description="Helical" evidence="13">
    <location>
        <begin position="140"/>
        <end position="161"/>
    </location>
</feature>
<evidence type="ECO:0000256" key="7">
    <source>
        <dbReference type="ARBA" id="ARBA00022795"/>
    </source>
</evidence>
<dbReference type="PANTHER" id="PTHR30531:SF12">
    <property type="entry name" value="FLAGELLAR BIOSYNTHETIC PROTEIN FLHB"/>
    <property type="match status" value="1"/>
</dbReference>
<gene>
    <name evidence="13" type="primary">flhB</name>
    <name evidence="14" type="ORF">SAMN04488136_10948</name>
</gene>
<keyword evidence="4 13" id="KW-0813">Transport</keyword>
<feature type="transmembrane region" description="Helical" evidence="13">
    <location>
        <begin position="30"/>
        <end position="47"/>
    </location>
</feature>
<dbReference type="PANTHER" id="PTHR30531">
    <property type="entry name" value="FLAGELLAR BIOSYNTHETIC PROTEIN FLHB"/>
    <property type="match status" value="1"/>
</dbReference>
<evidence type="ECO:0000313" key="15">
    <source>
        <dbReference type="Proteomes" id="UP000198854"/>
    </source>
</evidence>
<name>A0A1G7ZZ71_9VIBR</name>
<evidence type="ECO:0000256" key="5">
    <source>
        <dbReference type="ARBA" id="ARBA00022475"/>
    </source>
</evidence>
<dbReference type="GO" id="GO:0009306">
    <property type="term" value="P:protein secretion"/>
    <property type="evidence" value="ECO:0007669"/>
    <property type="project" value="InterPro"/>
</dbReference>
<dbReference type="Proteomes" id="UP000198854">
    <property type="component" value="Unassembled WGS sequence"/>
</dbReference>
<keyword evidence="11 13" id="KW-1006">Bacterial flagellum protein export</keyword>
<sequence length="372" mass="41641">MSSGDKTEQASSQKLDKAKKQGQIARAKEFSTTIVLIVCTCYFYVYGGELKTAIVNLFEVAYHFDAKSLSDQKHTLNLIGHALFILVKTFAPLMLFQVLAATISSSVLGGLNFNLSLIAPKFSKINPLAGLKRIYSKQTVVEFIKNLLKIAIIFAILYWFLCSNMGTLGGLVRASFDTVADVSLGFLFNMLVMLISVAVVFGILDIPYQKMTFGKQMMMTKDEVKQEHKDQEGRPEIKSRIRQIQMQNARRSASATVPSADVVLMNPTHYAVALKYDIAKADAPFVVAKGKNEVAFYIRSLADKHQIEVLEVPDLTRSIYHTTQVNQMVPNQLFVAVAHILKYVQQLQAWKSGQQIRPTSLPSFTIPKELRY</sequence>
<evidence type="ECO:0000256" key="8">
    <source>
        <dbReference type="ARBA" id="ARBA00022927"/>
    </source>
</evidence>
<dbReference type="Pfam" id="PF01312">
    <property type="entry name" value="Bac_export_2"/>
    <property type="match status" value="1"/>
</dbReference>
<evidence type="ECO:0000256" key="6">
    <source>
        <dbReference type="ARBA" id="ARBA00022692"/>
    </source>
</evidence>
<dbReference type="Gene3D" id="6.10.250.2080">
    <property type="match status" value="1"/>
</dbReference>
<evidence type="ECO:0000256" key="10">
    <source>
        <dbReference type="ARBA" id="ARBA00023136"/>
    </source>
</evidence>
<dbReference type="STRING" id="861298.SAMN04488136_10948"/>
<keyword evidence="14" id="KW-0282">Flagellum</keyword>
<dbReference type="RefSeq" id="WP_093272649.1">
    <property type="nucleotide sequence ID" value="NZ_FNDD01000009.1"/>
</dbReference>
<keyword evidence="6 13" id="KW-0812">Transmembrane</keyword>
<dbReference type="AlphaFoldDB" id="A0A1G7ZZ71"/>
<evidence type="ECO:0000256" key="3">
    <source>
        <dbReference type="ARBA" id="ARBA00021622"/>
    </source>
</evidence>
<evidence type="ECO:0000313" key="14">
    <source>
        <dbReference type="EMBL" id="SDH13953.1"/>
    </source>
</evidence>
<accession>A0A1G7ZZ71</accession>
<dbReference type="SUPFAM" id="SSF160544">
    <property type="entry name" value="EscU C-terminal domain-like"/>
    <property type="match status" value="1"/>
</dbReference>
<keyword evidence="10 13" id="KW-0472">Membrane</keyword>
<keyword evidence="8 13" id="KW-0653">Protein transport</keyword>